<organism evidence="5 6">
    <name type="scientific">Tepidiforma bonchosmolovskayae</name>
    <dbReference type="NCBI Taxonomy" id="2601677"/>
    <lineage>
        <taxon>Bacteria</taxon>
        <taxon>Bacillati</taxon>
        <taxon>Chloroflexota</taxon>
        <taxon>Tepidiformia</taxon>
        <taxon>Tepidiformales</taxon>
        <taxon>Tepidiformaceae</taxon>
        <taxon>Tepidiforma</taxon>
    </lineage>
</organism>
<dbReference type="EMBL" id="CP042829">
    <property type="protein sequence ID" value="QFG03371.1"/>
    <property type="molecule type" value="Genomic_DNA"/>
</dbReference>
<feature type="domain" description="DR2241 stabilising" evidence="4">
    <location>
        <begin position="288"/>
        <end position="342"/>
    </location>
</feature>
<keyword evidence="2" id="KW-0456">Lyase</keyword>
<dbReference type="CDD" id="cd03416">
    <property type="entry name" value="CbiX_SirB_N"/>
    <property type="match status" value="2"/>
</dbReference>
<dbReference type="InterPro" id="IPR002762">
    <property type="entry name" value="CbiX-like"/>
</dbReference>
<evidence type="ECO:0000313" key="5">
    <source>
        <dbReference type="EMBL" id="QFG03371.1"/>
    </source>
</evidence>
<dbReference type="Gene3D" id="3.30.1360.190">
    <property type="match status" value="1"/>
</dbReference>
<dbReference type="PANTHER" id="PTHR33542:SF3">
    <property type="entry name" value="SIROHYDROCHLORIN FERROCHELATASE, CHLOROPLASTIC"/>
    <property type="match status" value="1"/>
</dbReference>
<sequence length="510" mass="53825">MTHLILAGHGSHLNADSSEPFHRLAAALRASGEFDAVSVALWKEEPSLARALDAVTDPEVVVVPVFISTGYFTRTVVPREMRLDGPLTRRAGQQIRYTPPVGTHPRLAEVIIERAREAGAGPADALVVLGHGTRRDSQSEKNVYAMADLVARRALFAECGVAFIDQEPGMLTMLDRFRADRLFVVPLFIAEGWHVGETIPADLALDGPETRRGGRVVHYTPPVGTHPALAGVVRELAREALVAFPPSAASAPPAPARPGQLPPVIGELRIADGRVCGPGEPCRELPPDPEAVRRHVRIGEDGRYRPLPGARGLPGGWFVRTGEGCTAEAVVEAVYPLAAVHERQARAGELRIVPLDEVLERQSGRYESARSLSGRGRRVLRDVLCGRCIRTPAWPLSSLPAPGSPLPAPGSPLPAPGSPLPAPGSPLPAPGSPLPAPGSPLPAPGSPPCPEACSVFVALAREAAAWEQEGAEPVPVDPAIPFAAFEEPGNEIREAVLAALLEPAHPGAPA</sequence>
<evidence type="ECO:0000256" key="3">
    <source>
        <dbReference type="SAM" id="MobiDB-lite"/>
    </source>
</evidence>
<keyword evidence="1" id="KW-0479">Metal-binding</keyword>
<dbReference type="SUPFAM" id="SSF53800">
    <property type="entry name" value="Chelatase"/>
    <property type="match status" value="1"/>
</dbReference>
<dbReference type="Proteomes" id="UP000326331">
    <property type="component" value="Chromosome"/>
</dbReference>
<feature type="compositionally biased region" description="Pro residues" evidence="3">
    <location>
        <begin position="402"/>
        <end position="446"/>
    </location>
</feature>
<gene>
    <name evidence="5" type="ORF">Tbon_08685</name>
</gene>
<reference evidence="5 6" key="1">
    <citation type="submission" date="2019-10" db="EMBL/GenBank/DDBJ databases">
        <title>Thermopilla bonchosmolovskayae gen. nov., sp. nov., a moderately thermophilic Chloroflexi bacterium from a Chukotka hot spring (Arctic, Russia), representing a novel classis Thermopillaia, which include previously uncultivated lineage OLB14.</title>
        <authorList>
            <person name="Kochetkova T.V."/>
            <person name="Zayulina K.S."/>
            <person name="Zhigarkov V.S."/>
            <person name="Minaev N.V."/>
            <person name="Novikov A."/>
            <person name="Toshchakov S.V."/>
            <person name="Elcheninov A.G."/>
            <person name="Kublanov I.V."/>
        </authorList>
    </citation>
    <scope>NUCLEOTIDE SEQUENCE [LARGE SCALE GENOMIC DNA]</scope>
    <source>
        <strain evidence="5 6">3753O</strain>
    </source>
</reference>
<dbReference type="Pfam" id="PF01903">
    <property type="entry name" value="CbiX"/>
    <property type="match status" value="2"/>
</dbReference>
<dbReference type="InterPro" id="IPR041181">
    <property type="entry name" value="DR2241_middle"/>
</dbReference>
<keyword evidence="6" id="KW-1185">Reference proteome</keyword>
<evidence type="ECO:0000256" key="2">
    <source>
        <dbReference type="ARBA" id="ARBA00023239"/>
    </source>
</evidence>
<accession>A0ABX6C2L4</accession>
<evidence type="ECO:0000256" key="1">
    <source>
        <dbReference type="ARBA" id="ARBA00022723"/>
    </source>
</evidence>
<protein>
    <recommendedName>
        <fullName evidence="4">DR2241 stabilising domain-containing protein</fullName>
    </recommendedName>
</protein>
<dbReference type="RefSeq" id="WP_158067334.1">
    <property type="nucleotide sequence ID" value="NZ_CP042829.1"/>
</dbReference>
<dbReference type="Gene3D" id="3.30.70.2320">
    <property type="match status" value="1"/>
</dbReference>
<proteinExistence type="predicted"/>
<dbReference type="Pfam" id="PF18069">
    <property type="entry name" value="DR2241"/>
    <property type="match status" value="1"/>
</dbReference>
<name>A0ABX6C2L4_9CHLR</name>
<dbReference type="InterPro" id="IPR050963">
    <property type="entry name" value="Sirohydro_Cobaltochel/CbiX"/>
</dbReference>
<evidence type="ECO:0000313" key="6">
    <source>
        <dbReference type="Proteomes" id="UP000326331"/>
    </source>
</evidence>
<feature type="region of interest" description="Disordered" evidence="3">
    <location>
        <begin position="399"/>
        <end position="446"/>
    </location>
</feature>
<dbReference type="PANTHER" id="PTHR33542">
    <property type="entry name" value="SIROHYDROCHLORIN FERROCHELATASE, CHLOROPLASTIC"/>
    <property type="match status" value="1"/>
</dbReference>
<evidence type="ECO:0000259" key="4">
    <source>
        <dbReference type="Pfam" id="PF18069"/>
    </source>
</evidence>
<dbReference type="Gene3D" id="3.40.50.1400">
    <property type="match status" value="2"/>
</dbReference>